<dbReference type="AlphaFoldDB" id="A0A6V8N4F9"/>
<comment type="caution">
    <text evidence="2">The sequence shown here is derived from an EMBL/GenBank/DDBJ whole genome shotgun (WGS) entry which is preliminary data.</text>
</comment>
<name>A0A6V8N4F9_9BACT</name>
<dbReference type="Proteomes" id="UP000587586">
    <property type="component" value="Unassembled WGS sequence"/>
</dbReference>
<keyword evidence="3" id="KW-1185">Reference proteome</keyword>
<evidence type="ECO:0000313" key="2">
    <source>
        <dbReference type="EMBL" id="GFO67445.1"/>
    </source>
</evidence>
<sequence length="108" mass="12065">MRYGNGTRWDGFRYPPPRERPRQQGDPDDPSDGKGRPESRALLLLVRGREQERPRLGQGGRWCGLRLLGGRSGTDERGEGVDQFRIGTCEVEQQLSVAGGGRRAEFLA</sequence>
<protein>
    <submittedName>
        <fullName evidence="2">Uncharacterized protein</fullName>
    </submittedName>
</protein>
<feature type="region of interest" description="Disordered" evidence="1">
    <location>
        <begin position="1"/>
        <end position="38"/>
    </location>
</feature>
<proteinExistence type="predicted"/>
<evidence type="ECO:0000256" key="1">
    <source>
        <dbReference type="SAM" id="MobiDB-lite"/>
    </source>
</evidence>
<reference evidence="3" key="1">
    <citation type="submission" date="2020-06" db="EMBL/GenBank/DDBJ databases">
        <title>Draft genomic sequecing of Geomonas sp. Red745.</title>
        <authorList>
            <person name="Itoh H."/>
            <person name="Xu Z.X."/>
            <person name="Ushijima N."/>
            <person name="Masuda Y."/>
            <person name="Shiratori Y."/>
            <person name="Senoo K."/>
        </authorList>
    </citation>
    <scope>NUCLEOTIDE SEQUENCE [LARGE SCALE GENOMIC DNA]</scope>
    <source>
        <strain evidence="3">Red745</strain>
    </source>
</reference>
<accession>A0A6V8N4F9</accession>
<gene>
    <name evidence="2" type="ORF">GMLC_10240</name>
</gene>
<dbReference type="EMBL" id="BLXZ01000002">
    <property type="protein sequence ID" value="GFO67445.1"/>
    <property type="molecule type" value="Genomic_DNA"/>
</dbReference>
<organism evidence="2 3">
    <name type="scientific">Geomonas limicola</name>
    <dbReference type="NCBI Taxonomy" id="2740186"/>
    <lineage>
        <taxon>Bacteria</taxon>
        <taxon>Pseudomonadati</taxon>
        <taxon>Thermodesulfobacteriota</taxon>
        <taxon>Desulfuromonadia</taxon>
        <taxon>Geobacterales</taxon>
        <taxon>Geobacteraceae</taxon>
        <taxon>Geomonas</taxon>
    </lineage>
</organism>
<feature type="compositionally biased region" description="Basic and acidic residues" evidence="1">
    <location>
        <begin position="16"/>
        <end position="38"/>
    </location>
</feature>
<evidence type="ECO:0000313" key="3">
    <source>
        <dbReference type="Proteomes" id="UP000587586"/>
    </source>
</evidence>